<evidence type="ECO:0000256" key="2">
    <source>
        <dbReference type="SAM" id="SignalP"/>
    </source>
</evidence>
<keyword evidence="2" id="KW-0732">Signal</keyword>
<dbReference type="WBParaSite" id="PSAMB.scaffold17720size1067.g37382.t1">
    <property type="protein sequence ID" value="PSAMB.scaffold17720size1067.g37382.t1"/>
    <property type="gene ID" value="PSAMB.scaffold17720size1067.g37382"/>
</dbReference>
<accession>A0A914VBT4</accession>
<evidence type="ECO:0000256" key="1">
    <source>
        <dbReference type="SAM" id="MobiDB-lite"/>
    </source>
</evidence>
<evidence type="ECO:0000313" key="4">
    <source>
        <dbReference type="WBParaSite" id="PSAMB.scaffold17720size1067.g37382.t1"/>
    </source>
</evidence>
<organism evidence="3 4">
    <name type="scientific">Plectus sambesii</name>
    <dbReference type="NCBI Taxonomy" id="2011161"/>
    <lineage>
        <taxon>Eukaryota</taxon>
        <taxon>Metazoa</taxon>
        <taxon>Ecdysozoa</taxon>
        <taxon>Nematoda</taxon>
        <taxon>Chromadorea</taxon>
        <taxon>Plectida</taxon>
        <taxon>Plectina</taxon>
        <taxon>Plectoidea</taxon>
        <taxon>Plectidae</taxon>
        <taxon>Plectus</taxon>
    </lineage>
</organism>
<feature type="compositionally biased region" description="Polar residues" evidence="1">
    <location>
        <begin position="44"/>
        <end position="53"/>
    </location>
</feature>
<dbReference type="AlphaFoldDB" id="A0A914VBT4"/>
<feature type="chain" id="PRO_5037240909" evidence="2">
    <location>
        <begin position="23"/>
        <end position="87"/>
    </location>
</feature>
<dbReference type="Proteomes" id="UP000887566">
    <property type="component" value="Unplaced"/>
</dbReference>
<name>A0A914VBT4_9BILA</name>
<protein>
    <submittedName>
        <fullName evidence="4">Uncharacterized protein</fullName>
    </submittedName>
</protein>
<feature type="compositionally biased region" description="Basic and acidic residues" evidence="1">
    <location>
        <begin position="61"/>
        <end position="79"/>
    </location>
</feature>
<sequence>MMKRILLLLAFVLLATVNDCGANSETSPNEYGPSAAHEDDQDNSKSSTTTTILNRRYARSFNDKYEQGDNREAASEVRSYRLRRGSN</sequence>
<feature type="signal peptide" evidence="2">
    <location>
        <begin position="1"/>
        <end position="22"/>
    </location>
</feature>
<reference evidence="4" key="1">
    <citation type="submission" date="2022-11" db="UniProtKB">
        <authorList>
            <consortium name="WormBaseParasite"/>
        </authorList>
    </citation>
    <scope>IDENTIFICATION</scope>
</reference>
<evidence type="ECO:0000313" key="3">
    <source>
        <dbReference type="Proteomes" id="UP000887566"/>
    </source>
</evidence>
<proteinExistence type="predicted"/>
<feature type="region of interest" description="Disordered" evidence="1">
    <location>
        <begin position="22"/>
        <end position="87"/>
    </location>
</feature>
<keyword evidence="3" id="KW-1185">Reference proteome</keyword>